<dbReference type="eggNOG" id="COG3103">
    <property type="taxonomic scope" value="Bacteria"/>
</dbReference>
<organism evidence="1 2">
    <name type="scientific">Geotalea daltonii (strain DSM 22248 / JCM 15807 / FRC-32)</name>
    <name type="common">Geobacter daltonii</name>
    <dbReference type="NCBI Taxonomy" id="316067"/>
    <lineage>
        <taxon>Bacteria</taxon>
        <taxon>Pseudomonadati</taxon>
        <taxon>Thermodesulfobacteriota</taxon>
        <taxon>Desulfuromonadia</taxon>
        <taxon>Geobacterales</taxon>
        <taxon>Geobacteraceae</taxon>
        <taxon>Geotalea</taxon>
    </lineage>
</organism>
<evidence type="ECO:0008006" key="3">
    <source>
        <dbReference type="Google" id="ProtNLM"/>
    </source>
</evidence>
<proteinExistence type="predicted"/>
<protein>
    <recommendedName>
        <fullName evidence="3">SH3 domain-containing protein</fullName>
    </recommendedName>
</protein>
<dbReference type="EMBL" id="CP001390">
    <property type="protein sequence ID" value="ACM19245.1"/>
    <property type="molecule type" value="Genomic_DNA"/>
</dbReference>
<name>B9M1U9_GEODF</name>
<dbReference type="HOGENOM" id="CLU_137994_0_0_7"/>
<dbReference type="Gene3D" id="2.30.30.40">
    <property type="entry name" value="SH3 Domains"/>
    <property type="match status" value="1"/>
</dbReference>
<dbReference type="STRING" id="316067.Geob_0883"/>
<keyword evidence="2" id="KW-1185">Reference proteome</keyword>
<reference evidence="1 2" key="1">
    <citation type="submission" date="2009-01" db="EMBL/GenBank/DDBJ databases">
        <title>Complete sequence of Geobacter sp. FRC-32.</title>
        <authorList>
            <consortium name="US DOE Joint Genome Institute"/>
            <person name="Lucas S."/>
            <person name="Copeland A."/>
            <person name="Lapidus A."/>
            <person name="Glavina del Rio T."/>
            <person name="Dalin E."/>
            <person name="Tice H."/>
            <person name="Bruce D."/>
            <person name="Goodwin L."/>
            <person name="Pitluck S."/>
            <person name="Saunders E."/>
            <person name="Brettin T."/>
            <person name="Detter J.C."/>
            <person name="Han C."/>
            <person name="Larimer F."/>
            <person name="Land M."/>
            <person name="Hauser L."/>
            <person name="Kyrpides N."/>
            <person name="Ovchinnikova G."/>
            <person name="Kostka J."/>
            <person name="Richardson P."/>
        </authorList>
    </citation>
    <scope>NUCLEOTIDE SEQUENCE [LARGE SCALE GENOMIC DNA]</scope>
    <source>
        <strain evidence="2">DSM 22248 / JCM 15807 / FRC-32</strain>
    </source>
</reference>
<evidence type="ECO:0000313" key="2">
    <source>
        <dbReference type="Proteomes" id="UP000007721"/>
    </source>
</evidence>
<dbReference type="AlphaFoldDB" id="B9M1U9"/>
<dbReference type="OrthoDB" id="9813873at2"/>
<gene>
    <name evidence="1" type="ordered locus">Geob_0883</name>
</gene>
<dbReference type="KEGG" id="geo:Geob_0883"/>
<dbReference type="Proteomes" id="UP000007721">
    <property type="component" value="Chromosome"/>
</dbReference>
<dbReference type="RefSeq" id="WP_012645974.1">
    <property type="nucleotide sequence ID" value="NC_011979.1"/>
</dbReference>
<accession>B9M1U9</accession>
<sequence>MRTIKIIIMGIIFLQLGGISLAADSARVIVKENAIREQCRFFSPVKAKIRLNDLLTITGKSGDWYKASFKGINGCVHKSAIEQKSFKLGSLAGSKGRTASKDEVSLAGKGFNPQVEASYKGSHPEADFRAVDTIEGFKVSSESLGEFLKNGGLNEQ</sequence>
<evidence type="ECO:0000313" key="1">
    <source>
        <dbReference type="EMBL" id="ACM19245.1"/>
    </source>
</evidence>